<proteinExistence type="predicted"/>
<keyword evidence="3" id="KW-1185">Reference proteome</keyword>
<sequence>MQLYLNATSPYARVARVCLYEKQLIERTELCWCDPWATDSELLQITPLSRIPTLVTDDGEVLTESLLIALYLDAQGEGDSLLPDKAYAETLALAGLGHGLTDAAFNVVIGRKHNGHEVDTTVLGSRRLKAIERTLATLDAHPSVLAGNAERTLGAITVAVALCYISFRLPAFDWPNRFPTLQAWHAKVVECESFAMTAFE</sequence>
<dbReference type="Gene3D" id="1.20.1050.10">
    <property type="match status" value="1"/>
</dbReference>
<dbReference type="AlphaFoldDB" id="A0A1H9PSL8"/>
<dbReference type="Pfam" id="PF13409">
    <property type="entry name" value="GST_N_2"/>
    <property type="match status" value="1"/>
</dbReference>
<dbReference type="InterPro" id="IPR050983">
    <property type="entry name" value="GST_Omega/HSP26"/>
</dbReference>
<keyword evidence="2" id="KW-0808">Transferase</keyword>
<reference evidence="3" key="1">
    <citation type="submission" date="2016-10" db="EMBL/GenBank/DDBJ databases">
        <authorList>
            <person name="Varghese N."/>
            <person name="Submissions S."/>
        </authorList>
    </citation>
    <scope>NUCLEOTIDE SEQUENCE [LARGE SCALE GENOMIC DNA]</scope>
    <source>
        <strain evidence="3">CGMCC 1.6495</strain>
    </source>
</reference>
<dbReference type="InterPro" id="IPR036249">
    <property type="entry name" value="Thioredoxin-like_sf"/>
</dbReference>
<accession>A0A1H9PSL8</accession>
<dbReference type="SUPFAM" id="SSF47616">
    <property type="entry name" value="GST C-terminal domain-like"/>
    <property type="match status" value="1"/>
</dbReference>
<evidence type="ECO:0000259" key="1">
    <source>
        <dbReference type="PROSITE" id="PS50404"/>
    </source>
</evidence>
<dbReference type="STRING" id="416874.SAMN04487958_101387"/>
<dbReference type="GO" id="GO:0016740">
    <property type="term" value="F:transferase activity"/>
    <property type="evidence" value="ECO:0007669"/>
    <property type="project" value="UniProtKB-KW"/>
</dbReference>
<name>A0A1H9PSL8_9GAMM</name>
<feature type="domain" description="GST N-terminal" evidence="1">
    <location>
        <begin position="1"/>
        <end position="80"/>
    </location>
</feature>
<dbReference type="InterPro" id="IPR004045">
    <property type="entry name" value="Glutathione_S-Trfase_N"/>
</dbReference>
<dbReference type="PROSITE" id="PS50404">
    <property type="entry name" value="GST_NTER"/>
    <property type="match status" value="1"/>
</dbReference>
<gene>
    <name evidence="2" type="ORF">SAMN04487958_101387</name>
</gene>
<dbReference type="InterPro" id="IPR036282">
    <property type="entry name" value="Glutathione-S-Trfase_C_sf"/>
</dbReference>
<dbReference type="PANTHER" id="PTHR43968:SF6">
    <property type="entry name" value="GLUTATHIONE S-TRANSFERASE OMEGA"/>
    <property type="match status" value="1"/>
</dbReference>
<dbReference type="EMBL" id="FOGS01000001">
    <property type="protein sequence ID" value="SER51108.1"/>
    <property type="molecule type" value="Genomic_DNA"/>
</dbReference>
<dbReference type="GO" id="GO:0005737">
    <property type="term" value="C:cytoplasm"/>
    <property type="evidence" value="ECO:0007669"/>
    <property type="project" value="TreeGrafter"/>
</dbReference>
<protein>
    <submittedName>
        <fullName evidence="2">Glutathione S-transferase</fullName>
    </submittedName>
</protein>
<dbReference type="Gene3D" id="3.40.30.10">
    <property type="entry name" value="Glutaredoxin"/>
    <property type="match status" value="1"/>
</dbReference>
<dbReference type="Proteomes" id="UP000198505">
    <property type="component" value="Unassembled WGS sequence"/>
</dbReference>
<dbReference type="RefSeq" id="WP_092824752.1">
    <property type="nucleotide sequence ID" value="NZ_FOGS01000001.1"/>
</dbReference>
<dbReference type="SUPFAM" id="SSF52833">
    <property type="entry name" value="Thioredoxin-like"/>
    <property type="match status" value="1"/>
</dbReference>
<evidence type="ECO:0000313" key="3">
    <source>
        <dbReference type="Proteomes" id="UP000198505"/>
    </source>
</evidence>
<organism evidence="2 3">
    <name type="scientific">Vreelandella subterranea</name>
    <dbReference type="NCBI Taxonomy" id="416874"/>
    <lineage>
        <taxon>Bacteria</taxon>
        <taxon>Pseudomonadati</taxon>
        <taxon>Pseudomonadota</taxon>
        <taxon>Gammaproteobacteria</taxon>
        <taxon>Oceanospirillales</taxon>
        <taxon>Halomonadaceae</taxon>
        <taxon>Vreelandella</taxon>
    </lineage>
</organism>
<dbReference type="PANTHER" id="PTHR43968">
    <property type="match status" value="1"/>
</dbReference>
<evidence type="ECO:0000313" key="2">
    <source>
        <dbReference type="EMBL" id="SER51108.1"/>
    </source>
</evidence>